<dbReference type="EMBL" id="GBRH01199578">
    <property type="protein sequence ID" value="JAD98317.1"/>
    <property type="molecule type" value="Transcribed_RNA"/>
</dbReference>
<protein>
    <submittedName>
        <fullName evidence="1">Uncharacterized protein</fullName>
    </submittedName>
</protein>
<accession>A0A0A9EQK6</accession>
<sequence length="37" mass="4214">MKLLEQKLFVCLDFSTVEGIFTIICSMNCINGTRKCN</sequence>
<reference evidence="1" key="2">
    <citation type="journal article" date="2015" name="Data Brief">
        <title>Shoot transcriptome of the giant reed, Arundo donax.</title>
        <authorList>
            <person name="Barrero R.A."/>
            <person name="Guerrero F.D."/>
            <person name="Moolhuijzen P."/>
            <person name="Goolsby J.A."/>
            <person name="Tidwell J."/>
            <person name="Bellgard S.E."/>
            <person name="Bellgard M.I."/>
        </authorList>
    </citation>
    <scope>NUCLEOTIDE SEQUENCE</scope>
    <source>
        <tissue evidence="1">Shoot tissue taken approximately 20 cm above the soil surface</tissue>
    </source>
</reference>
<reference evidence="1" key="1">
    <citation type="submission" date="2014-09" db="EMBL/GenBank/DDBJ databases">
        <authorList>
            <person name="Magalhaes I.L.F."/>
            <person name="Oliveira U."/>
            <person name="Santos F.R."/>
            <person name="Vidigal T.H.D.A."/>
            <person name="Brescovit A.D."/>
            <person name="Santos A.J."/>
        </authorList>
    </citation>
    <scope>NUCLEOTIDE SEQUENCE</scope>
    <source>
        <tissue evidence="1">Shoot tissue taken approximately 20 cm above the soil surface</tissue>
    </source>
</reference>
<name>A0A0A9EQK6_ARUDO</name>
<evidence type="ECO:0000313" key="1">
    <source>
        <dbReference type="EMBL" id="JAD98317.1"/>
    </source>
</evidence>
<proteinExistence type="predicted"/>
<organism evidence="1">
    <name type="scientific">Arundo donax</name>
    <name type="common">Giant reed</name>
    <name type="synonym">Donax arundinaceus</name>
    <dbReference type="NCBI Taxonomy" id="35708"/>
    <lineage>
        <taxon>Eukaryota</taxon>
        <taxon>Viridiplantae</taxon>
        <taxon>Streptophyta</taxon>
        <taxon>Embryophyta</taxon>
        <taxon>Tracheophyta</taxon>
        <taxon>Spermatophyta</taxon>
        <taxon>Magnoliopsida</taxon>
        <taxon>Liliopsida</taxon>
        <taxon>Poales</taxon>
        <taxon>Poaceae</taxon>
        <taxon>PACMAD clade</taxon>
        <taxon>Arundinoideae</taxon>
        <taxon>Arundineae</taxon>
        <taxon>Arundo</taxon>
    </lineage>
</organism>
<dbReference type="AlphaFoldDB" id="A0A0A9EQK6"/>